<organism evidence="9 10">
    <name type="scientific">Mammaliicoccus vitulinus</name>
    <dbReference type="NCBI Taxonomy" id="71237"/>
    <lineage>
        <taxon>Bacteria</taxon>
        <taxon>Bacillati</taxon>
        <taxon>Bacillota</taxon>
        <taxon>Bacilli</taxon>
        <taxon>Bacillales</taxon>
        <taxon>Staphylococcaceae</taxon>
        <taxon>Mammaliicoccus</taxon>
    </lineage>
</organism>
<feature type="transmembrane region" description="Helical" evidence="7">
    <location>
        <begin position="124"/>
        <end position="145"/>
    </location>
</feature>
<evidence type="ECO:0000313" key="9">
    <source>
        <dbReference type="EMBL" id="PTI29547.1"/>
    </source>
</evidence>
<accession>A0A2T4PT88</accession>
<feature type="transmembrane region" description="Helical" evidence="7">
    <location>
        <begin position="198"/>
        <end position="220"/>
    </location>
</feature>
<dbReference type="STRING" id="1167632.GCA_000286335_02361"/>
<evidence type="ECO:0000256" key="6">
    <source>
        <dbReference type="ARBA" id="ARBA00023136"/>
    </source>
</evidence>
<feature type="transmembrane region" description="Helical" evidence="7">
    <location>
        <begin position="286"/>
        <end position="311"/>
    </location>
</feature>
<keyword evidence="2" id="KW-0813">Transport</keyword>
<feature type="transmembrane region" description="Helical" evidence="7">
    <location>
        <begin position="157"/>
        <end position="178"/>
    </location>
</feature>
<feature type="domain" description="Amino acid permease/ SLC12A" evidence="8">
    <location>
        <begin position="14"/>
        <end position="412"/>
    </location>
</feature>
<keyword evidence="4" id="KW-0029">Amino-acid transport</keyword>
<feature type="transmembrane region" description="Helical" evidence="7">
    <location>
        <begin position="358"/>
        <end position="383"/>
    </location>
</feature>
<dbReference type="GO" id="GO:0055085">
    <property type="term" value="P:transmembrane transport"/>
    <property type="evidence" value="ECO:0007669"/>
    <property type="project" value="InterPro"/>
</dbReference>
<dbReference type="PANTHER" id="PTHR43495:SF5">
    <property type="entry name" value="GAMMA-AMINOBUTYRIC ACID PERMEASE"/>
    <property type="match status" value="1"/>
</dbReference>
<dbReference type="InterPro" id="IPR004841">
    <property type="entry name" value="AA-permease/SLC12A_dom"/>
</dbReference>
<feature type="transmembrane region" description="Helical" evidence="7">
    <location>
        <begin position="419"/>
        <end position="437"/>
    </location>
</feature>
<dbReference type="EMBL" id="PZFK01000013">
    <property type="protein sequence ID" value="PTI29547.1"/>
    <property type="molecule type" value="Genomic_DNA"/>
</dbReference>
<evidence type="ECO:0000313" key="10">
    <source>
        <dbReference type="Proteomes" id="UP000241209"/>
    </source>
</evidence>
<keyword evidence="3 7" id="KW-0812">Transmembrane</keyword>
<evidence type="ECO:0000256" key="5">
    <source>
        <dbReference type="ARBA" id="ARBA00022989"/>
    </source>
</evidence>
<sequence>MSSQSYKRDMKQRHIMLLSFGGVIGTGLFLSSGYTLQQAGPLGTMLSYIVGAVLVYLVMLCLGQLAIEHPVTGGFHVYASKYIHPSIGYIVAWFYWLTWTVALGSEFTAVGILMQKWLPDAPVYIFSSIAIILVLVFNIISTKFYAEVEFYFSLVKVIAIIVFIVLGALTLFGLIHYSGYNGLETIKSRYTNPSFPNGLGAVFLTMLAVNYAFSGTELIGIAAGETKNPKEVIPKAINATLWRLIIFFIGTMIVISILIPSYQGKSLESPFVVIFQNMGIPYAGDIMNLVIITALLSAANSGLYAASRMVWSLSNEGMFPNYFKKLNKHHMPIRATIFSMCGGLLALFSSVYAADSLYIVLVSIAGLAVVIVWMSICLSYFNAKRLNKHMKIHQSVPIIGFILCLISCVGMVFDSNQFPALYFGIPFAIIAIIFYFVKYHKKDGQTIETSK</sequence>
<keyword evidence="6 7" id="KW-0472">Membrane</keyword>
<dbReference type="PIRSF" id="PIRSF006060">
    <property type="entry name" value="AA_transporter"/>
    <property type="match status" value="1"/>
</dbReference>
<evidence type="ECO:0000256" key="1">
    <source>
        <dbReference type="ARBA" id="ARBA00004141"/>
    </source>
</evidence>
<dbReference type="PANTHER" id="PTHR43495">
    <property type="entry name" value="GABA PERMEASE"/>
    <property type="match status" value="1"/>
</dbReference>
<dbReference type="GO" id="GO:0016020">
    <property type="term" value="C:membrane"/>
    <property type="evidence" value="ECO:0007669"/>
    <property type="project" value="UniProtKB-SubCell"/>
</dbReference>
<dbReference type="Gene3D" id="1.20.1740.10">
    <property type="entry name" value="Amino acid/polyamine transporter I"/>
    <property type="match status" value="1"/>
</dbReference>
<keyword evidence="5 7" id="KW-1133">Transmembrane helix</keyword>
<comment type="caution">
    <text evidence="9">The sequence shown here is derived from an EMBL/GenBank/DDBJ whole genome shotgun (WGS) entry which is preliminary data.</text>
</comment>
<evidence type="ECO:0000256" key="2">
    <source>
        <dbReference type="ARBA" id="ARBA00022448"/>
    </source>
</evidence>
<feature type="transmembrane region" description="Helical" evidence="7">
    <location>
        <begin position="15"/>
        <end position="34"/>
    </location>
</feature>
<name>A0A2T4PT88_9STAP</name>
<proteinExistence type="predicted"/>
<feature type="transmembrane region" description="Helical" evidence="7">
    <location>
        <begin position="332"/>
        <end position="352"/>
    </location>
</feature>
<feature type="transmembrane region" description="Helical" evidence="7">
    <location>
        <begin position="395"/>
        <end position="413"/>
    </location>
</feature>
<gene>
    <name evidence="9" type="ORF">BU072_07730</name>
</gene>
<feature type="transmembrane region" description="Helical" evidence="7">
    <location>
        <begin position="241"/>
        <end position="262"/>
    </location>
</feature>
<dbReference type="GO" id="GO:0006865">
    <property type="term" value="P:amino acid transport"/>
    <property type="evidence" value="ECO:0007669"/>
    <property type="project" value="UniProtKB-KW"/>
</dbReference>
<evidence type="ECO:0000256" key="4">
    <source>
        <dbReference type="ARBA" id="ARBA00022970"/>
    </source>
</evidence>
<dbReference type="Pfam" id="PF00324">
    <property type="entry name" value="AA_permease"/>
    <property type="match status" value="1"/>
</dbReference>
<comment type="subcellular location">
    <subcellularLocation>
        <location evidence="1">Membrane</location>
        <topology evidence="1">Multi-pass membrane protein</topology>
    </subcellularLocation>
</comment>
<dbReference type="FunFam" id="1.20.1740.10:FF:000001">
    <property type="entry name" value="Amino acid permease"/>
    <property type="match status" value="1"/>
</dbReference>
<evidence type="ECO:0000256" key="7">
    <source>
        <dbReference type="SAM" id="Phobius"/>
    </source>
</evidence>
<reference evidence="9 10" key="1">
    <citation type="journal article" date="2016" name="Front. Microbiol.">
        <title>Comprehensive Phylogenetic Analysis of Bovine Non-aureus Staphylococci Species Based on Whole-Genome Sequencing.</title>
        <authorList>
            <person name="Naushad S."/>
            <person name="Barkema H.W."/>
            <person name="Luby C."/>
            <person name="Condas L.A."/>
            <person name="Nobrega D.B."/>
            <person name="Carson D.A."/>
            <person name="De Buck J."/>
        </authorList>
    </citation>
    <scope>NUCLEOTIDE SEQUENCE [LARGE SCALE GENOMIC DNA]</scope>
    <source>
        <strain evidence="9 10">SNUC 2204</strain>
    </source>
</reference>
<dbReference type="AlphaFoldDB" id="A0A2T4PT88"/>
<dbReference type="Proteomes" id="UP000241209">
    <property type="component" value="Unassembled WGS sequence"/>
</dbReference>
<feature type="transmembrane region" description="Helical" evidence="7">
    <location>
        <begin position="46"/>
        <end position="67"/>
    </location>
</feature>
<evidence type="ECO:0000259" key="8">
    <source>
        <dbReference type="Pfam" id="PF00324"/>
    </source>
</evidence>
<evidence type="ECO:0000256" key="3">
    <source>
        <dbReference type="ARBA" id="ARBA00022692"/>
    </source>
</evidence>
<protein>
    <submittedName>
        <fullName evidence="9">Amino acid permease</fullName>
    </submittedName>
</protein>
<feature type="transmembrane region" description="Helical" evidence="7">
    <location>
        <begin position="87"/>
        <end position="112"/>
    </location>
</feature>